<keyword evidence="2" id="KW-1185">Reference proteome</keyword>
<name>A0A4Q0XK76_9FLAO</name>
<reference evidence="1 2" key="1">
    <citation type="submission" date="2019-01" db="EMBL/GenBank/DDBJ databases">
        <title>Genome sequence of the Antarctic species Gelidibacter gilvus ACAM 158(T).</title>
        <authorList>
            <person name="Bowman J.P."/>
        </authorList>
    </citation>
    <scope>NUCLEOTIDE SEQUENCE [LARGE SCALE GENOMIC DNA]</scope>
    <source>
        <strain evidence="1 2">IC158</strain>
    </source>
</reference>
<comment type="caution">
    <text evidence="1">The sequence shown here is derived from an EMBL/GenBank/DDBJ whole genome shotgun (WGS) entry which is preliminary data.</text>
</comment>
<proteinExistence type="predicted"/>
<evidence type="ECO:0000313" key="1">
    <source>
        <dbReference type="EMBL" id="RXJ52638.1"/>
    </source>
</evidence>
<dbReference type="AlphaFoldDB" id="A0A4Q0XK76"/>
<evidence type="ECO:0000313" key="2">
    <source>
        <dbReference type="Proteomes" id="UP000289792"/>
    </source>
</evidence>
<dbReference type="OrthoDB" id="1350813at2"/>
<dbReference type="Proteomes" id="UP000289792">
    <property type="component" value="Unassembled WGS sequence"/>
</dbReference>
<gene>
    <name evidence="1" type="ORF">ESZ48_02795</name>
</gene>
<accession>A0A4Q0XK76</accession>
<dbReference type="RefSeq" id="WP_129015772.1">
    <property type="nucleotide sequence ID" value="NZ_SDDZ01000001.1"/>
</dbReference>
<organism evidence="1 2">
    <name type="scientific">Gelidibacter gilvus</name>
    <dbReference type="NCBI Taxonomy" id="59602"/>
    <lineage>
        <taxon>Bacteria</taxon>
        <taxon>Pseudomonadati</taxon>
        <taxon>Bacteroidota</taxon>
        <taxon>Flavobacteriia</taxon>
        <taxon>Flavobacteriales</taxon>
        <taxon>Flavobacteriaceae</taxon>
        <taxon>Gelidibacter</taxon>
    </lineage>
</organism>
<dbReference type="EMBL" id="SDDZ01000001">
    <property type="protein sequence ID" value="RXJ52638.1"/>
    <property type="molecule type" value="Genomic_DNA"/>
</dbReference>
<protein>
    <submittedName>
        <fullName evidence="1">Uncharacterized protein</fullName>
    </submittedName>
</protein>
<sequence length="177" mass="21271">MISELGNEILDSKSRPSYSIQDVNSWLKKYETDFYKAISESECGKWSKWVKDNSTPVFPCACPIREPDCIFIELYHQLLEISELNRREEFYAEQLIRFSSHKLKNESVIEWVRDNRSYFKEIRYKLEFDSVGIVVDVRVSNHDDPYKVILIKIDKNDFMHAIEFKRIFEEMEYLDFI</sequence>